<dbReference type="InterPro" id="IPR040255">
    <property type="entry name" value="Non-specific_endonuclease"/>
</dbReference>
<evidence type="ECO:0000259" key="3">
    <source>
        <dbReference type="SMART" id="SM00477"/>
    </source>
</evidence>
<keyword evidence="6" id="KW-1185">Reference proteome</keyword>
<dbReference type="InterPro" id="IPR020821">
    <property type="entry name" value="ENPP1-3/EXOG-like_nuc-like"/>
</dbReference>
<evidence type="ECO:0000256" key="2">
    <source>
        <dbReference type="SAM" id="SignalP"/>
    </source>
</evidence>
<reference evidence="5 6" key="1">
    <citation type="submission" date="2020-05" db="EMBL/GenBank/DDBJ databases">
        <title>Distinct polysaccharide utilization as determinants for interspecies competition between intestinal Prevotella spp.</title>
        <authorList>
            <person name="Galvez E.J.C."/>
            <person name="Iljazovic A."/>
            <person name="Strowig T."/>
        </authorList>
    </citation>
    <scope>NUCLEOTIDE SEQUENCE [LARGE SCALE GENOMIC DNA]</scope>
    <source>
        <strain evidence="5 6">PMUR</strain>
    </source>
</reference>
<keyword evidence="2" id="KW-0732">Signal</keyword>
<keyword evidence="5" id="KW-0255">Endonuclease</keyword>
<name>A0ABX2AL95_9BACT</name>
<feature type="domain" description="DNA/RNA non-specific endonuclease/pyrophosphatase/phosphodiesterase" evidence="4">
    <location>
        <begin position="76"/>
        <end position="298"/>
    </location>
</feature>
<evidence type="ECO:0000256" key="1">
    <source>
        <dbReference type="SAM" id="MobiDB-lite"/>
    </source>
</evidence>
<feature type="chain" id="PRO_5047190324" evidence="2">
    <location>
        <begin position="22"/>
        <end position="315"/>
    </location>
</feature>
<feature type="region of interest" description="Disordered" evidence="1">
    <location>
        <begin position="109"/>
        <end position="132"/>
    </location>
</feature>
<proteinExistence type="predicted"/>
<dbReference type="EMBL" id="JABKKF010000002">
    <property type="protein sequence ID" value="NPD91367.1"/>
    <property type="molecule type" value="Genomic_DNA"/>
</dbReference>
<sequence>MNKYFRIPTFVITALFSIVLASCSDDDDNNGGGSADEININKNIATPGNAEVTRLEFPKTRGGKSIILKYYSGDTYGLNYCVEWDTEKKSQRWSCYMMVDHHHYNNDKQHTYTGNAGRYDPQTNPGKHPNEPQYPFDPQLKAEYRWSDDLFWRSGYDHGHICPSADRQYSKEANYQTFYMTNMQPQRNAFNAKLWAVMEQKVRNWTPKTIGDTLFVCKGGTIDNENQILTRIQGKMIVPKYFYMALLLKKNNEYSALAFWAEHINADHSNDNLRKYVITIDELELRTGIDFFCNLPDNIENSVESKVAYNYWGIK</sequence>
<gene>
    <name evidence="5" type="ORF">HPS56_03210</name>
</gene>
<dbReference type="Proteomes" id="UP000714420">
    <property type="component" value="Unassembled WGS sequence"/>
</dbReference>
<evidence type="ECO:0000313" key="6">
    <source>
        <dbReference type="Proteomes" id="UP000714420"/>
    </source>
</evidence>
<dbReference type="SMART" id="SM00477">
    <property type="entry name" value="NUC"/>
    <property type="match status" value="1"/>
</dbReference>
<protein>
    <submittedName>
        <fullName evidence="5">DNA/RNA non-specific endonuclease</fullName>
    </submittedName>
</protein>
<dbReference type="InterPro" id="IPR044925">
    <property type="entry name" value="His-Me_finger_sf"/>
</dbReference>
<dbReference type="PANTHER" id="PTHR13966:SF5">
    <property type="entry name" value="ENDONUCLEASE G, MITOCHONDRIAL"/>
    <property type="match status" value="1"/>
</dbReference>
<dbReference type="InterPro" id="IPR044929">
    <property type="entry name" value="DNA/RNA_non-sp_Endonuclease_sf"/>
</dbReference>
<evidence type="ECO:0000313" key="5">
    <source>
        <dbReference type="EMBL" id="NPD91367.1"/>
    </source>
</evidence>
<dbReference type="InterPro" id="IPR001604">
    <property type="entry name" value="Endo_G_ENPP1-like_dom"/>
</dbReference>
<dbReference type="Gene3D" id="3.40.570.10">
    <property type="entry name" value="Extracellular Endonuclease, subunit A"/>
    <property type="match status" value="1"/>
</dbReference>
<dbReference type="PANTHER" id="PTHR13966">
    <property type="entry name" value="ENDONUCLEASE RELATED"/>
    <property type="match status" value="1"/>
</dbReference>
<dbReference type="SMART" id="SM00892">
    <property type="entry name" value="Endonuclease_NS"/>
    <property type="match status" value="1"/>
</dbReference>
<feature type="domain" description="ENPP1-3/EXOG-like endonuclease/phosphodiesterase" evidence="3">
    <location>
        <begin position="101"/>
        <end position="298"/>
    </location>
</feature>
<keyword evidence="5" id="KW-0540">Nuclease</keyword>
<dbReference type="RefSeq" id="WP_172273735.1">
    <property type="nucleotide sequence ID" value="NZ_CASGMU010000002.1"/>
</dbReference>
<feature type="signal peptide" evidence="2">
    <location>
        <begin position="1"/>
        <end position="21"/>
    </location>
</feature>
<comment type="caution">
    <text evidence="5">The sequence shown here is derived from an EMBL/GenBank/DDBJ whole genome shotgun (WGS) entry which is preliminary data.</text>
</comment>
<dbReference type="Pfam" id="PF01223">
    <property type="entry name" value="Endonuclease_NS"/>
    <property type="match status" value="1"/>
</dbReference>
<keyword evidence="5" id="KW-0378">Hydrolase</keyword>
<dbReference type="PROSITE" id="PS51257">
    <property type="entry name" value="PROKAR_LIPOPROTEIN"/>
    <property type="match status" value="1"/>
</dbReference>
<evidence type="ECO:0000259" key="4">
    <source>
        <dbReference type="SMART" id="SM00892"/>
    </source>
</evidence>
<accession>A0ABX2AL95</accession>
<organism evidence="5 6">
    <name type="scientific">Xylanibacter muris</name>
    <dbReference type="NCBI Taxonomy" id="2736290"/>
    <lineage>
        <taxon>Bacteria</taxon>
        <taxon>Pseudomonadati</taxon>
        <taxon>Bacteroidota</taxon>
        <taxon>Bacteroidia</taxon>
        <taxon>Bacteroidales</taxon>
        <taxon>Prevotellaceae</taxon>
        <taxon>Xylanibacter</taxon>
    </lineage>
</organism>
<dbReference type="SUPFAM" id="SSF54060">
    <property type="entry name" value="His-Me finger endonucleases"/>
    <property type="match status" value="1"/>
</dbReference>
<dbReference type="GO" id="GO:0004519">
    <property type="term" value="F:endonuclease activity"/>
    <property type="evidence" value="ECO:0007669"/>
    <property type="project" value="UniProtKB-KW"/>
</dbReference>